<evidence type="ECO:0000313" key="1">
    <source>
        <dbReference type="EMBL" id="GFO63920.1"/>
    </source>
</evidence>
<proteinExistence type="predicted"/>
<dbReference type="EMBL" id="BLXY01000002">
    <property type="protein sequence ID" value="GFO63920.1"/>
    <property type="molecule type" value="Genomic_DNA"/>
</dbReference>
<organism evidence="1 2">
    <name type="scientific">Geomonas paludis</name>
    <dbReference type="NCBI Taxonomy" id="2740185"/>
    <lineage>
        <taxon>Bacteria</taxon>
        <taxon>Pseudomonadati</taxon>
        <taxon>Thermodesulfobacteriota</taxon>
        <taxon>Desulfuromonadia</taxon>
        <taxon>Geobacterales</taxon>
        <taxon>Geobacteraceae</taxon>
        <taxon>Geomonas</taxon>
    </lineage>
</organism>
<evidence type="ECO:0000313" key="2">
    <source>
        <dbReference type="Proteomes" id="UP000568888"/>
    </source>
</evidence>
<comment type="caution">
    <text evidence="1">The sequence shown here is derived from an EMBL/GenBank/DDBJ whole genome shotgun (WGS) entry which is preliminary data.</text>
</comment>
<dbReference type="AlphaFoldDB" id="A0A6V8MUZ7"/>
<accession>A0A6V8MUZ7</accession>
<reference evidence="2" key="1">
    <citation type="submission" date="2020-06" db="EMBL/GenBank/DDBJ databases">
        <title>Draft genomic sequecing of Geomonas sp. Red736.</title>
        <authorList>
            <person name="Itoh H."/>
            <person name="Xu Z.X."/>
            <person name="Ushijima N."/>
            <person name="Masuda Y."/>
            <person name="Shiratori Y."/>
            <person name="Senoo K."/>
        </authorList>
    </citation>
    <scope>NUCLEOTIDE SEQUENCE [LARGE SCALE GENOMIC DNA]</scope>
    <source>
        <strain evidence="2">Red736</strain>
    </source>
</reference>
<gene>
    <name evidence="1" type="ORF">GMPD_18390</name>
</gene>
<protein>
    <submittedName>
        <fullName evidence="1">Uncharacterized protein</fullName>
    </submittedName>
</protein>
<name>A0A6V8MUZ7_9BACT</name>
<dbReference type="Proteomes" id="UP000568888">
    <property type="component" value="Unassembled WGS sequence"/>
</dbReference>
<sequence>MASFIRESMRGWSAARAAVASRMTSMQPQILLNRGRKRTLKYVFNLKVTLSVLAGYCPV</sequence>